<dbReference type="RefSeq" id="WP_112431966.1">
    <property type="nucleotide sequence ID" value="NZ_MCIF01000002.1"/>
</dbReference>
<evidence type="ECO:0000313" key="2">
    <source>
        <dbReference type="EMBL" id="RAQ97524.1"/>
    </source>
</evidence>
<gene>
    <name evidence="2" type="ORF">A4R35_18450</name>
</gene>
<dbReference type="Pfam" id="PF04965">
    <property type="entry name" value="GPW_gp25"/>
    <property type="match status" value="1"/>
</dbReference>
<dbReference type="SUPFAM" id="SSF160719">
    <property type="entry name" value="gpW/gp25-like"/>
    <property type="match status" value="1"/>
</dbReference>
<reference evidence="2 3" key="1">
    <citation type="submission" date="2016-08" db="EMBL/GenBank/DDBJ databases">
        <title>Analysis of Carbohydrate Active Enzymes in Thermogemmatispora T81 Reveals Carbohydrate Degradation Ability.</title>
        <authorList>
            <person name="Tomazini A."/>
            <person name="Lal S."/>
            <person name="Stott M."/>
            <person name="Henrissat B."/>
            <person name="Polikarpov I."/>
            <person name="Sparling R."/>
            <person name="Levin D.B."/>
        </authorList>
    </citation>
    <scope>NUCLEOTIDE SEQUENCE [LARGE SCALE GENOMIC DNA]</scope>
    <source>
        <strain evidence="2 3">T81</strain>
    </source>
</reference>
<dbReference type="InterPro" id="IPR007048">
    <property type="entry name" value="IraD/Gp25-like"/>
</dbReference>
<sequence>MRDFLGSGWAFPIHIDAHGRIALARQERDIEEAIRIILLTPKGQRVMRPEFGCQIHELLFAPNNATTCGLAAYYVEEALGMWEPRIRLISVEARPDPVEAGRLLIDIEYEIKATHDRRSLVFPFYRIPGEGEGESAEAPGRRGS</sequence>
<comment type="caution">
    <text evidence="2">The sequence shown here is derived from an EMBL/GenBank/DDBJ whole genome shotgun (WGS) entry which is preliminary data.</text>
</comment>
<name>A0A328VQM0_9CHLR</name>
<evidence type="ECO:0000313" key="3">
    <source>
        <dbReference type="Proteomes" id="UP000248706"/>
    </source>
</evidence>
<accession>A0A328VQM0</accession>
<protein>
    <submittedName>
        <fullName evidence="2">Phage baseplate protein</fullName>
    </submittedName>
</protein>
<dbReference type="Proteomes" id="UP000248706">
    <property type="component" value="Unassembled WGS sequence"/>
</dbReference>
<dbReference type="AlphaFoldDB" id="A0A328VQM0"/>
<organism evidence="2 3">
    <name type="scientific">Thermogemmatispora tikiterensis</name>
    <dbReference type="NCBI Taxonomy" id="1825093"/>
    <lineage>
        <taxon>Bacteria</taxon>
        <taxon>Bacillati</taxon>
        <taxon>Chloroflexota</taxon>
        <taxon>Ktedonobacteria</taxon>
        <taxon>Thermogemmatisporales</taxon>
        <taxon>Thermogemmatisporaceae</taxon>
        <taxon>Thermogemmatispora</taxon>
    </lineage>
</organism>
<feature type="domain" description="IraD/Gp25-like" evidence="1">
    <location>
        <begin position="26"/>
        <end position="115"/>
    </location>
</feature>
<dbReference type="Gene3D" id="3.10.450.40">
    <property type="match status" value="1"/>
</dbReference>
<proteinExistence type="predicted"/>
<evidence type="ECO:0000259" key="1">
    <source>
        <dbReference type="Pfam" id="PF04965"/>
    </source>
</evidence>
<dbReference type="OrthoDB" id="9802846at2"/>
<keyword evidence="3" id="KW-1185">Reference proteome</keyword>
<dbReference type="EMBL" id="MCIF01000002">
    <property type="protein sequence ID" value="RAQ97524.1"/>
    <property type="molecule type" value="Genomic_DNA"/>
</dbReference>